<dbReference type="Proteomes" id="UP000054843">
    <property type="component" value="Unassembled WGS sequence"/>
</dbReference>
<reference evidence="1 2" key="1">
    <citation type="submission" date="2015-01" db="EMBL/GenBank/DDBJ databases">
        <title>Evolution of Trichinella species and genotypes.</title>
        <authorList>
            <person name="Korhonen P.K."/>
            <person name="Edoardo P."/>
            <person name="Giuseppe L.R."/>
            <person name="Gasser R.B."/>
        </authorList>
    </citation>
    <scope>NUCLEOTIDE SEQUENCE [LARGE SCALE GENOMIC DNA]</scope>
    <source>
        <strain evidence="1">ISS1980</strain>
    </source>
</reference>
<organism evidence="1 2">
    <name type="scientific">Trichinella papuae</name>
    <dbReference type="NCBI Taxonomy" id="268474"/>
    <lineage>
        <taxon>Eukaryota</taxon>
        <taxon>Metazoa</taxon>
        <taxon>Ecdysozoa</taxon>
        <taxon>Nematoda</taxon>
        <taxon>Enoplea</taxon>
        <taxon>Dorylaimia</taxon>
        <taxon>Trichinellida</taxon>
        <taxon>Trichinellidae</taxon>
        <taxon>Trichinella</taxon>
    </lineage>
</organism>
<sequence length="60" mass="6906">MKITLILLSCQVIYVEIYFCQQSLSIVLLFILYKSAYPICIEMSKASGFPHVPVDPFFMI</sequence>
<protein>
    <submittedName>
        <fullName evidence="1">Uncharacterized protein</fullName>
    </submittedName>
</protein>
<comment type="caution">
    <text evidence="1">The sequence shown here is derived from an EMBL/GenBank/DDBJ whole genome shotgun (WGS) entry which is preliminary data.</text>
</comment>
<evidence type="ECO:0000313" key="2">
    <source>
        <dbReference type="Proteomes" id="UP000054843"/>
    </source>
</evidence>
<proteinExistence type="predicted"/>
<gene>
    <name evidence="1" type="ORF">T10_2699</name>
</gene>
<name>A0A0V1MPY4_9BILA</name>
<dbReference type="AlphaFoldDB" id="A0A0V1MPY4"/>
<dbReference type="EMBL" id="JYDO01000059">
    <property type="protein sequence ID" value="KRZ73770.1"/>
    <property type="molecule type" value="Genomic_DNA"/>
</dbReference>
<accession>A0A0V1MPY4</accession>
<keyword evidence="2" id="KW-1185">Reference proteome</keyword>
<evidence type="ECO:0000313" key="1">
    <source>
        <dbReference type="EMBL" id="KRZ73770.1"/>
    </source>
</evidence>